<organism evidence="3 4">
    <name type="scientific">Pelomonas lactea</name>
    <dbReference type="NCBI Taxonomy" id="3299030"/>
    <lineage>
        <taxon>Bacteria</taxon>
        <taxon>Pseudomonadati</taxon>
        <taxon>Pseudomonadota</taxon>
        <taxon>Betaproteobacteria</taxon>
        <taxon>Burkholderiales</taxon>
        <taxon>Sphaerotilaceae</taxon>
        <taxon>Roseateles</taxon>
    </lineage>
</organism>
<evidence type="ECO:0008006" key="5">
    <source>
        <dbReference type="Google" id="ProtNLM"/>
    </source>
</evidence>
<dbReference type="InterPro" id="IPR011049">
    <property type="entry name" value="Serralysin-like_metalloprot_C"/>
</dbReference>
<evidence type="ECO:0000256" key="1">
    <source>
        <dbReference type="ARBA" id="ARBA00004613"/>
    </source>
</evidence>
<dbReference type="EMBL" id="JBIGHX010000007">
    <property type="protein sequence ID" value="MFG6463721.1"/>
    <property type="molecule type" value="Genomic_DNA"/>
</dbReference>
<gene>
    <name evidence="3" type="ORF">ACG04Q_19260</name>
</gene>
<dbReference type="InterPro" id="IPR050557">
    <property type="entry name" value="RTX_toxin/Mannuronan_C5-epim"/>
</dbReference>
<name>A0ABW7GPF7_9BURK</name>
<dbReference type="SUPFAM" id="SSF51120">
    <property type="entry name" value="beta-Roll"/>
    <property type="match status" value="3"/>
</dbReference>
<dbReference type="Pfam" id="PF00353">
    <property type="entry name" value="HemolysinCabind"/>
    <property type="match status" value="5"/>
</dbReference>
<reference evidence="3 4" key="1">
    <citation type="submission" date="2024-08" db="EMBL/GenBank/DDBJ databases">
        <authorList>
            <person name="Lu H."/>
        </authorList>
    </citation>
    <scope>NUCLEOTIDE SEQUENCE [LARGE SCALE GENOMIC DNA]</scope>
    <source>
        <strain evidence="3 4">DXS20W</strain>
    </source>
</reference>
<dbReference type="RefSeq" id="WP_394512899.1">
    <property type="nucleotide sequence ID" value="NZ_JBIGHX010000007.1"/>
</dbReference>
<dbReference type="PRINTS" id="PR00313">
    <property type="entry name" value="CABNDNGRPT"/>
</dbReference>
<evidence type="ECO:0000313" key="3">
    <source>
        <dbReference type="EMBL" id="MFG6463721.1"/>
    </source>
</evidence>
<dbReference type="InterPro" id="IPR001343">
    <property type="entry name" value="Hemolysn_Ca-bd"/>
</dbReference>
<comment type="caution">
    <text evidence="3">The sequence shown here is derived from an EMBL/GenBank/DDBJ whole genome shotgun (WGS) entry which is preliminary data.</text>
</comment>
<dbReference type="PROSITE" id="PS00330">
    <property type="entry name" value="HEMOLYSIN_CALCIUM"/>
    <property type="match status" value="1"/>
</dbReference>
<protein>
    <recommendedName>
        <fullName evidence="5">Haemolysin-type calcium binding-related domain-containing protein</fullName>
    </recommendedName>
</protein>
<dbReference type="PANTHER" id="PTHR38340:SF1">
    <property type="entry name" value="S-LAYER PROTEIN"/>
    <property type="match status" value="1"/>
</dbReference>
<sequence length="1128" mass="119851">MPSPSLDYPVVNENNVALKQFLRSWFDNGALTPSATTTQFLAIVNASPTMRELLGRAALDKVDIWAFEQATDAAYYLSANGTSRAKIRFSTSMVDAAKRDLQGLTDFVYSLAHELGHAYGNNGSGVDAPAPTGTIPTMSADTYAWNEIYWSEGAGATYMVQVALEIKLNAPNLVANNVELRGLPPGSYGVLAAKYDTHAKLAPTSFEVDIRTRTQKYLYEERSATVGGGGTQNYWDKFVKKYIAAQMGFAKCNFPGRNIQIYSKAPDYMRGTDWWADVKLSPNSPITYRYNAQDPSRLQVFNLGREQGYKQLFSTKSCQLTDIPQLPSSTVAYQYMNSDGNLVLGDRLTNAAETGEFGDAGEELDAGTAWAIESPDDWLEYNVYDGDNGISIKLAEGGKLVFDEASSSKAFYVKRPSEAQPNVELGAVGGAAVGVGSDDYTSIIVSRPGIGELPLGTLLANDDTQASFFAAANGGELRGLVDVTNTIHGYGGNDTLFGGAKADVLYGSLGNDTLDGGAGADHMEGGLDDDTYFVDDVGDQVDELANQGYDTVKVHQGALSSGSYLLQANIEAGELLADAGNAKLYGNELDNQLKGNAGNNWLDGGAGADRMEGGAGDDYYVVGNTGDQVIELGSEGYDTVQAYVDSYVMSENVEKLQLFGTGAPRTTVTGRGNNQANNMVAMGLQYAYLYGEGGNDSLYAGAGAGALLNGGAGNDKLFGSSGRDYIDGRDGGEFDELYGGDNIDTILADGDFVKGGAGDDTITCSYSAGSTIEWGLGDGRDTVRASNLDTVKFTGSGYSLTATLSGTDLILTTDGRNGMVLKNWVYELKPTVELPDGRRITAAQMDQFIHPAVTGWQYSGGTFGGSAQNLYNVAVSYSGLFADAEAFWTPLLGQSMFVEQWQNALVNGNYTGRFQGTSEIHSSSVSASFSYPGYNGNDPYAFGWAIMNYDFWLNGSGGYEVAITSISAGYGGQVSFEVDPSTGENVGHQIPRYVQVSAGYGYSQVVLDPAVTSAVLYSPTAGAMASQMGEAAALYLNSPEALNLVAAPARSFEYYDAAVSTQDLALTGGPDGPQLDFYYGNASLHFGRPSSSPDVVSAANEATNADSFGRETRVSVMPVPVNDFRLVA</sequence>
<keyword evidence="2" id="KW-0964">Secreted</keyword>
<keyword evidence="4" id="KW-1185">Reference proteome</keyword>
<dbReference type="Proteomes" id="UP001606302">
    <property type="component" value="Unassembled WGS sequence"/>
</dbReference>
<dbReference type="Gene3D" id="2.150.10.10">
    <property type="entry name" value="Serralysin-like metalloprotease, C-terminal"/>
    <property type="match status" value="3"/>
</dbReference>
<evidence type="ECO:0000313" key="4">
    <source>
        <dbReference type="Proteomes" id="UP001606302"/>
    </source>
</evidence>
<proteinExistence type="predicted"/>
<evidence type="ECO:0000256" key="2">
    <source>
        <dbReference type="ARBA" id="ARBA00022525"/>
    </source>
</evidence>
<accession>A0ABW7GPF7</accession>
<dbReference type="PANTHER" id="PTHR38340">
    <property type="entry name" value="S-LAYER PROTEIN"/>
    <property type="match status" value="1"/>
</dbReference>
<dbReference type="InterPro" id="IPR018511">
    <property type="entry name" value="Hemolysin-typ_Ca-bd_CS"/>
</dbReference>
<comment type="subcellular location">
    <subcellularLocation>
        <location evidence="1">Secreted</location>
    </subcellularLocation>
</comment>